<name>A0AA42CNY1_9HYPH</name>
<proteinExistence type="predicted"/>
<gene>
    <name evidence="1" type="ORF">M8523_36315</name>
</gene>
<organism evidence="1 2">
    <name type="scientific">Lichenifustis flavocetrariae</name>
    <dbReference type="NCBI Taxonomy" id="2949735"/>
    <lineage>
        <taxon>Bacteria</taxon>
        <taxon>Pseudomonadati</taxon>
        <taxon>Pseudomonadota</taxon>
        <taxon>Alphaproteobacteria</taxon>
        <taxon>Hyphomicrobiales</taxon>
        <taxon>Lichenihabitantaceae</taxon>
        <taxon>Lichenifustis</taxon>
    </lineage>
</organism>
<dbReference type="Proteomes" id="UP001165667">
    <property type="component" value="Unassembled WGS sequence"/>
</dbReference>
<sequence>MSALVEPIPIGAVGLANLRFFAPPSGGRECPWLSIDDLHACLVLPRGVRRELNAKLRTSKWKDDVETIATPEGIVTIVPRFMAQGMIDAMRDVGQIREGFYAEYVRQGAAAMSKLTDGMGPEEMLGYVKAAWTASGEHLRSGGAP</sequence>
<dbReference type="EMBL" id="JAMOIM010000157">
    <property type="protein sequence ID" value="MCW6513291.1"/>
    <property type="molecule type" value="Genomic_DNA"/>
</dbReference>
<reference evidence="1" key="1">
    <citation type="submission" date="2022-05" db="EMBL/GenBank/DDBJ databases">
        <authorList>
            <person name="Pankratov T."/>
        </authorList>
    </citation>
    <scope>NUCLEOTIDE SEQUENCE</scope>
    <source>
        <strain evidence="1">BP6-180914</strain>
    </source>
</reference>
<keyword evidence="2" id="KW-1185">Reference proteome</keyword>
<comment type="caution">
    <text evidence="1">The sequence shown here is derived from an EMBL/GenBank/DDBJ whole genome shotgun (WGS) entry which is preliminary data.</text>
</comment>
<evidence type="ECO:0000313" key="1">
    <source>
        <dbReference type="EMBL" id="MCW6513291.1"/>
    </source>
</evidence>
<dbReference type="AlphaFoldDB" id="A0AA42CNY1"/>
<evidence type="ECO:0000313" key="2">
    <source>
        <dbReference type="Proteomes" id="UP001165667"/>
    </source>
</evidence>
<accession>A0AA42CNY1</accession>
<dbReference type="RefSeq" id="WP_282589663.1">
    <property type="nucleotide sequence ID" value="NZ_JAMOIM010000157.1"/>
</dbReference>
<protein>
    <submittedName>
        <fullName evidence="1">Uncharacterized protein</fullName>
    </submittedName>
</protein>